<keyword evidence="2" id="KW-1185">Reference proteome</keyword>
<gene>
    <name evidence="1" type="ORF">ST44_03905</name>
</gene>
<reference evidence="1 2" key="1">
    <citation type="submission" date="2015-01" db="EMBL/GenBank/DDBJ databases">
        <title>Comparative genomics of non-oral Prevotella species.</title>
        <authorList>
            <person name="Accetto T."/>
            <person name="Nograsek B."/>
            <person name="Avgustin G."/>
        </authorList>
    </citation>
    <scope>NUCLEOTIDE SEQUENCE [LARGE SCALE GENOMIC DNA]</scope>
    <source>
        <strain evidence="1 2">P5-119</strain>
    </source>
</reference>
<sequence length="80" mass="9043">MMFMGQPPVFFGNLDKETVKRQTKSILLKNKIQASQNDRFGLKLGTVLAQLGQRACPSWVTCLPLLGRFAVRRLPNKLIL</sequence>
<comment type="caution">
    <text evidence="1">The sequence shown here is derived from an EMBL/GenBank/DDBJ whole genome shotgun (WGS) entry which is preliminary data.</text>
</comment>
<evidence type="ECO:0000313" key="1">
    <source>
        <dbReference type="EMBL" id="KIP63401.1"/>
    </source>
</evidence>
<accession>A0A0D0IXB1</accession>
<evidence type="ECO:0000313" key="2">
    <source>
        <dbReference type="Proteomes" id="UP000032046"/>
    </source>
</evidence>
<proteinExistence type="predicted"/>
<dbReference type="EMBL" id="JXQK01000043">
    <property type="protein sequence ID" value="KIP63401.1"/>
    <property type="molecule type" value="Genomic_DNA"/>
</dbReference>
<name>A0A0D0IXB1_9BACT</name>
<dbReference type="Proteomes" id="UP000032046">
    <property type="component" value="Unassembled WGS sequence"/>
</dbReference>
<dbReference type="STRING" id="1602171.ST44_03905"/>
<organism evidence="1 2">
    <name type="scientific">Prevotella pectinovora</name>
    <dbReference type="NCBI Taxonomy" id="1602169"/>
    <lineage>
        <taxon>Bacteria</taxon>
        <taxon>Pseudomonadati</taxon>
        <taxon>Bacteroidota</taxon>
        <taxon>Bacteroidia</taxon>
        <taxon>Bacteroidales</taxon>
        <taxon>Prevotellaceae</taxon>
        <taxon>Prevotella</taxon>
    </lineage>
</organism>
<dbReference type="AlphaFoldDB" id="A0A0D0IXB1"/>
<protein>
    <submittedName>
        <fullName evidence="1">Uncharacterized protein</fullName>
    </submittedName>
</protein>